<evidence type="ECO:0000256" key="2">
    <source>
        <dbReference type="ARBA" id="ARBA00023125"/>
    </source>
</evidence>
<proteinExistence type="predicted"/>
<reference evidence="7" key="1">
    <citation type="journal article" date="2019" name="Int. J. Syst. Evol. Microbiol.">
        <title>The Global Catalogue of Microorganisms (GCM) 10K type strain sequencing project: providing services to taxonomists for standard genome sequencing and annotation.</title>
        <authorList>
            <consortium name="The Broad Institute Genomics Platform"/>
            <consortium name="The Broad Institute Genome Sequencing Center for Infectious Disease"/>
            <person name="Wu L."/>
            <person name="Ma J."/>
        </authorList>
    </citation>
    <scope>NUCLEOTIDE SEQUENCE [LARGE SCALE GENOMIC DNA]</scope>
    <source>
        <strain evidence="7">KCTC 52274</strain>
    </source>
</reference>
<dbReference type="PROSITE" id="PS01124">
    <property type="entry name" value="HTH_ARAC_FAMILY_2"/>
    <property type="match status" value="1"/>
</dbReference>
<keyword evidence="2" id="KW-0238">DNA-binding</keyword>
<dbReference type="SUPFAM" id="SSF46689">
    <property type="entry name" value="Homeodomain-like"/>
    <property type="match status" value="1"/>
</dbReference>
<dbReference type="InterPro" id="IPR011990">
    <property type="entry name" value="TPR-like_helical_dom_sf"/>
</dbReference>
<dbReference type="Pfam" id="PF12833">
    <property type="entry name" value="HTH_18"/>
    <property type="match status" value="1"/>
</dbReference>
<feature type="transmembrane region" description="Helical" evidence="4">
    <location>
        <begin position="12"/>
        <end position="32"/>
    </location>
</feature>
<dbReference type="Proteomes" id="UP001597319">
    <property type="component" value="Unassembled WGS sequence"/>
</dbReference>
<comment type="caution">
    <text evidence="6">The sequence shown here is derived from an EMBL/GenBank/DDBJ whole genome shotgun (WGS) entry which is preliminary data.</text>
</comment>
<dbReference type="PANTHER" id="PTHR43280:SF2">
    <property type="entry name" value="HTH-TYPE TRANSCRIPTIONAL REGULATOR EXSA"/>
    <property type="match status" value="1"/>
</dbReference>
<dbReference type="PANTHER" id="PTHR43280">
    <property type="entry name" value="ARAC-FAMILY TRANSCRIPTIONAL REGULATOR"/>
    <property type="match status" value="1"/>
</dbReference>
<protein>
    <submittedName>
        <fullName evidence="6">Helix-turn-helix domain-containing protein</fullName>
    </submittedName>
</protein>
<organism evidence="6 7">
    <name type="scientific">Aquimarina rubra</name>
    <dbReference type="NCBI Taxonomy" id="1920033"/>
    <lineage>
        <taxon>Bacteria</taxon>
        <taxon>Pseudomonadati</taxon>
        <taxon>Bacteroidota</taxon>
        <taxon>Flavobacteriia</taxon>
        <taxon>Flavobacteriales</taxon>
        <taxon>Flavobacteriaceae</taxon>
        <taxon>Aquimarina</taxon>
    </lineage>
</organism>
<keyword evidence="4" id="KW-0812">Transmembrane</keyword>
<keyword evidence="3" id="KW-0804">Transcription</keyword>
<gene>
    <name evidence="6" type="ORF">ACFSR1_13385</name>
</gene>
<feature type="transmembrane region" description="Helical" evidence="4">
    <location>
        <begin position="405"/>
        <end position="425"/>
    </location>
</feature>
<keyword evidence="1" id="KW-0805">Transcription regulation</keyword>
<keyword evidence="4" id="KW-1133">Transmembrane helix</keyword>
<dbReference type="Gene3D" id="1.10.10.60">
    <property type="entry name" value="Homeodomain-like"/>
    <property type="match status" value="2"/>
</dbReference>
<dbReference type="Gene3D" id="1.25.40.10">
    <property type="entry name" value="Tetratricopeptide repeat domain"/>
    <property type="match status" value="2"/>
</dbReference>
<feature type="domain" description="HTH araC/xylS-type" evidence="5">
    <location>
        <begin position="467"/>
        <end position="575"/>
    </location>
</feature>
<accession>A0ABW5LFJ8</accession>
<sequence>MNYINNPIYNNSVSNLLIRVIVYILFWLLYLIPNKVFAQVESYIIPDSLQLKDFKYLESNIAKNIEAPSKAEIYVYTVISKAKKEKDTLQILKGYSFLSYFNSNKKEYLTYSDSIIKIATTFNNSRYLSLGYSNKAEYYLEKRNFQKSLNNYLNAKKYTEKESRMDLLVEHNIGILKSRLGQNEEALEIFKKSWRKAIKENYKETDPANYLTNLFSLSDTYNRVKKYDSASYYNNIGLKESIIAKNQNKYYHFVLNEAVNDFDIGRYNKAKDSIERVLSNIDYLNKPNQIVTYFYMGKISLKLSDKEQAIHNFKQVDSLFNEIHDIIPEARETYEHLIRYFKQNKDKESQLYYIEQLLSVDSILNTNYKYLSKKINQEYDTPKLIAEKETVIDDLKNKNKTFSKGIILISILLIMSLFGLFYYYIRQKKLQKRFQKVIASLDEQKKDSKAATKDHQKSLGISQKVINKILEMLENFETNEDYLNKQVTINGLSKKFNTNPNYLSKVINTYREKSFSNYINELRINYVVDKLKVDTKFRKYTMKAIANEIGFNTTEAFSRSFHKQIGLYPSYFIKQLDKNNLNNN</sequence>
<evidence type="ECO:0000313" key="6">
    <source>
        <dbReference type="EMBL" id="MFD2563667.1"/>
    </source>
</evidence>
<evidence type="ECO:0000259" key="5">
    <source>
        <dbReference type="PROSITE" id="PS01124"/>
    </source>
</evidence>
<evidence type="ECO:0000256" key="1">
    <source>
        <dbReference type="ARBA" id="ARBA00023015"/>
    </source>
</evidence>
<dbReference type="InterPro" id="IPR009057">
    <property type="entry name" value="Homeodomain-like_sf"/>
</dbReference>
<evidence type="ECO:0000313" key="7">
    <source>
        <dbReference type="Proteomes" id="UP001597319"/>
    </source>
</evidence>
<keyword evidence="4" id="KW-0472">Membrane</keyword>
<dbReference type="InterPro" id="IPR018060">
    <property type="entry name" value="HTH_AraC"/>
</dbReference>
<evidence type="ECO:0000256" key="3">
    <source>
        <dbReference type="ARBA" id="ARBA00023163"/>
    </source>
</evidence>
<dbReference type="EMBL" id="JBHULE010000019">
    <property type="protein sequence ID" value="MFD2563667.1"/>
    <property type="molecule type" value="Genomic_DNA"/>
</dbReference>
<evidence type="ECO:0000256" key="4">
    <source>
        <dbReference type="SAM" id="Phobius"/>
    </source>
</evidence>
<dbReference type="SUPFAM" id="SSF48452">
    <property type="entry name" value="TPR-like"/>
    <property type="match status" value="1"/>
</dbReference>
<dbReference type="RefSeq" id="WP_378293293.1">
    <property type="nucleotide sequence ID" value="NZ_JBHULE010000019.1"/>
</dbReference>
<name>A0ABW5LFJ8_9FLAO</name>
<keyword evidence="7" id="KW-1185">Reference proteome</keyword>
<dbReference type="SMART" id="SM00342">
    <property type="entry name" value="HTH_ARAC"/>
    <property type="match status" value="1"/>
</dbReference>